<reference evidence="3" key="2">
    <citation type="journal article" date="2018" name="BMC Genomics">
        <title>A manually annotated Actinidia chinensis var. chinensis (kiwifruit) genome highlights the challenges associated with draft genomes and gene prediction in plants.</title>
        <authorList>
            <person name="Pilkington S.M."/>
            <person name="Crowhurst R."/>
            <person name="Hilario E."/>
            <person name="Nardozza S."/>
            <person name="Fraser L."/>
            <person name="Peng Y."/>
            <person name="Gunaseelan K."/>
            <person name="Simpson R."/>
            <person name="Tahir J."/>
            <person name="Deroles S.C."/>
            <person name="Templeton K."/>
            <person name="Luo Z."/>
            <person name="Davy M."/>
            <person name="Cheng C."/>
            <person name="McNeilage M."/>
            <person name="Scaglione D."/>
            <person name="Liu Y."/>
            <person name="Zhang Q."/>
            <person name="Datson P."/>
            <person name="De Silva N."/>
            <person name="Gardiner S.E."/>
            <person name="Bassett H."/>
            <person name="Chagne D."/>
            <person name="McCallum J."/>
            <person name="Dzierzon H."/>
            <person name="Deng C."/>
            <person name="Wang Y.Y."/>
            <person name="Barron L."/>
            <person name="Manako K."/>
            <person name="Bowen J."/>
            <person name="Foster T.M."/>
            <person name="Erridge Z.A."/>
            <person name="Tiffin H."/>
            <person name="Waite C.N."/>
            <person name="Davies K.M."/>
            <person name="Grierson E.P."/>
            <person name="Laing W.A."/>
            <person name="Kirk R."/>
            <person name="Chen X."/>
            <person name="Wood M."/>
            <person name="Montefiori M."/>
            <person name="Brummell D.A."/>
            <person name="Schwinn K.E."/>
            <person name="Catanach A."/>
            <person name="Fullerton C."/>
            <person name="Li D."/>
            <person name="Meiyalaghan S."/>
            <person name="Nieuwenhuizen N."/>
            <person name="Read N."/>
            <person name="Prakash R."/>
            <person name="Hunter D."/>
            <person name="Zhang H."/>
            <person name="McKenzie M."/>
            <person name="Knabel M."/>
            <person name="Harris A."/>
            <person name="Allan A.C."/>
            <person name="Gleave A."/>
            <person name="Chen A."/>
            <person name="Janssen B.J."/>
            <person name="Plunkett B."/>
            <person name="Ampomah-Dwamena C."/>
            <person name="Voogd C."/>
            <person name="Leif D."/>
            <person name="Lafferty D."/>
            <person name="Souleyre E.J.F."/>
            <person name="Varkonyi-Gasic E."/>
            <person name="Gambi F."/>
            <person name="Hanley J."/>
            <person name="Yao J.L."/>
            <person name="Cheung J."/>
            <person name="David K.M."/>
            <person name="Warren B."/>
            <person name="Marsh K."/>
            <person name="Snowden K.C."/>
            <person name="Lin-Wang K."/>
            <person name="Brian L."/>
            <person name="Martinez-Sanchez M."/>
            <person name="Wang M."/>
            <person name="Ileperuma N."/>
            <person name="Macnee N."/>
            <person name="Campin R."/>
            <person name="McAtee P."/>
            <person name="Drummond R.S.M."/>
            <person name="Espley R.V."/>
            <person name="Ireland H.S."/>
            <person name="Wu R."/>
            <person name="Atkinson R.G."/>
            <person name="Karunairetnam S."/>
            <person name="Bulley S."/>
            <person name="Chunkath S."/>
            <person name="Hanley Z."/>
            <person name="Storey R."/>
            <person name="Thrimawithana A.H."/>
            <person name="Thomson S."/>
            <person name="David C."/>
            <person name="Testolin R."/>
            <person name="Huang H."/>
            <person name="Hellens R.P."/>
            <person name="Schaffer R.J."/>
        </authorList>
    </citation>
    <scope>NUCLEOTIDE SEQUENCE [LARGE SCALE GENOMIC DNA]</scope>
    <source>
        <strain evidence="3">cv. Red5</strain>
    </source>
</reference>
<feature type="compositionally biased region" description="Basic and acidic residues" evidence="1">
    <location>
        <begin position="417"/>
        <end position="428"/>
    </location>
</feature>
<protein>
    <submittedName>
        <fullName evidence="2">COPII coat assembly protein like</fullName>
    </submittedName>
</protein>
<dbReference type="OrthoDB" id="10507673at2759"/>
<feature type="compositionally biased region" description="Basic and acidic residues" evidence="1">
    <location>
        <begin position="246"/>
        <end position="271"/>
    </location>
</feature>
<comment type="caution">
    <text evidence="2">The sequence shown here is derived from an EMBL/GenBank/DDBJ whole genome shotgun (WGS) entry which is preliminary data.</text>
</comment>
<dbReference type="Gramene" id="PSS04265">
    <property type="protein sequence ID" value="PSS04265"/>
    <property type="gene ID" value="CEY00_Acc20110"/>
</dbReference>
<name>A0A2R6Q8P9_ACTCC</name>
<feature type="compositionally biased region" description="Polar residues" evidence="1">
    <location>
        <begin position="209"/>
        <end position="220"/>
    </location>
</feature>
<dbReference type="Proteomes" id="UP000241394">
    <property type="component" value="Chromosome LG18"/>
</dbReference>
<feature type="compositionally biased region" description="Basic and acidic residues" evidence="1">
    <location>
        <begin position="223"/>
        <end position="233"/>
    </location>
</feature>
<evidence type="ECO:0000256" key="1">
    <source>
        <dbReference type="SAM" id="MobiDB-lite"/>
    </source>
</evidence>
<gene>
    <name evidence="2" type="ORF">CEY00_Acc20110</name>
</gene>
<proteinExistence type="predicted"/>
<dbReference type="AlphaFoldDB" id="A0A2R6Q8P9"/>
<dbReference type="InParanoid" id="A0A2R6Q8P9"/>
<organism evidence="2 3">
    <name type="scientific">Actinidia chinensis var. chinensis</name>
    <name type="common">Chinese soft-hair kiwi</name>
    <dbReference type="NCBI Taxonomy" id="1590841"/>
    <lineage>
        <taxon>Eukaryota</taxon>
        <taxon>Viridiplantae</taxon>
        <taxon>Streptophyta</taxon>
        <taxon>Embryophyta</taxon>
        <taxon>Tracheophyta</taxon>
        <taxon>Spermatophyta</taxon>
        <taxon>Magnoliopsida</taxon>
        <taxon>eudicotyledons</taxon>
        <taxon>Gunneridae</taxon>
        <taxon>Pentapetalae</taxon>
        <taxon>asterids</taxon>
        <taxon>Ericales</taxon>
        <taxon>Actinidiaceae</taxon>
        <taxon>Actinidia</taxon>
    </lineage>
</organism>
<dbReference type="EMBL" id="NKQK01000018">
    <property type="protein sequence ID" value="PSS04265.1"/>
    <property type="molecule type" value="Genomic_DNA"/>
</dbReference>
<accession>A0A2R6Q8P9</accession>
<feature type="region of interest" description="Disordered" evidence="1">
    <location>
        <begin position="203"/>
        <end position="285"/>
    </location>
</feature>
<feature type="region of interest" description="Disordered" evidence="1">
    <location>
        <begin position="412"/>
        <end position="434"/>
    </location>
</feature>
<keyword evidence="3" id="KW-1185">Reference proteome</keyword>
<evidence type="ECO:0000313" key="2">
    <source>
        <dbReference type="EMBL" id="PSS04265.1"/>
    </source>
</evidence>
<evidence type="ECO:0000313" key="3">
    <source>
        <dbReference type="Proteomes" id="UP000241394"/>
    </source>
</evidence>
<sequence>MSHRINLGDGEFGQSLPSWISDHLGRKFYIIDEANRSPLLSKGSLLDHLSPYPEMDTSSLTKETNVMSQTDLDKLRVVNSGKSYNALPALTEIEAKRMAEVLGKIEPGGYFDVSKVLGSKTFKKHFAVGRMEISSSGGDNIISGDKGEFRGDFQYVSSCDDYVEYLGAIRGDIGMIARKAFPDTPDMTLLRWLRGKVQDPFTNLFPKGSDSTRISPSAPSQKAGEKTATKDAGMEATPQPPSKRVIIQEKRPREGDYAAKKGELDSSKGKEALPLPPPKSFKSNKGAINATMRTSVPGTSLPLGNDLDSEVSMMSGAHMARKATKSGTESAKSKVVARLEAEVAELTSKLVQAKKLAIEEFKSSEDFKVAVTDSAAIYFSDGFEFCKRQLLHQYPNPGIDMASMEIDASFTEEEEVAKEGEKEVDNKGRAAPTS</sequence>
<reference evidence="2 3" key="1">
    <citation type="submission" date="2017-07" db="EMBL/GenBank/DDBJ databases">
        <title>An improved, manually edited Actinidia chinensis var. chinensis (kiwifruit) genome highlights the challenges associated with draft genomes and gene prediction in plants.</title>
        <authorList>
            <person name="Pilkington S."/>
            <person name="Crowhurst R."/>
            <person name="Hilario E."/>
            <person name="Nardozza S."/>
            <person name="Fraser L."/>
            <person name="Peng Y."/>
            <person name="Gunaseelan K."/>
            <person name="Simpson R."/>
            <person name="Tahir J."/>
            <person name="Deroles S."/>
            <person name="Templeton K."/>
            <person name="Luo Z."/>
            <person name="Davy M."/>
            <person name="Cheng C."/>
            <person name="Mcneilage M."/>
            <person name="Scaglione D."/>
            <person name="Liu Y."/>
            <person name="Zhang Q."/>
            <person name="Datson P."/>
            <person name="De Silva N."/>
            <person name="Gardiner S."/>
            <person name="Bassett H."/>
            <person name="Chagne D."/>
            <person name="Mccallum J."/>
            <person name="Dzierzon H."/>
            <person name="Deng C."/>
            <person name="Wang Y.-Y."/>
            <person name="Barron N."/>
            <person name="Manako K."/>
            <person name="Bowen J."/>
            <person name="Foster T."/>
            <person name="Erridge Z."/>
            <person name="Tiffin H."/>
            <person name="Waite C."/>
            <person name="Davies K."/>
            <person name="Grierson E."/>
            <person name="Laing W."/>
            <person name="Kirk R."/>
            <person name="Chen X."/>
            <person name="Wood M."/>
            <person name="Montefiori M."/>
            <person name="Brummell D."/>
            <person name="Schwinn K."/>
            <person name="Catanach A."/>
            <person name="Fullerton C."/>
            <person name="Li D."/>
            <person name="Meiyalaghan S."/>
            <person name="Nieuwenhuizen N."/>
            <person name="Read N."/>
            <person name="Prakash R."/>
            <person name="Hunter D."/>
            <person name="Zhang H."/>
            <person name="Mckenzie M."/>
            <person name="Knabel M."/>
            <person name="Harris A."/>
            <person name="Allan A."/>
            <person name="Chen A."/>
            <person name="Janssen B."/>
            <person name="Plunkett B."/>
            <person name="Dwamena C."/>
            <person name="Voogd C."/>
            <person name="Leif D."/>
            <person name="Lafferty D."/>
            <person name="Souleyre E."/>
            <person name="Varkonyi-Gasic E."/>
            <person name="Gambi F."/>
            <person name="Hanley J."/>
            <person name="Yao J.-L."/>
            <person name="Cheung J."/>
            <person name="David K."/>
            <person name="Warren B."/>
            <person name="Marsh K."/>
            <person name="Snowden K."/>
            <person name="Lin-Wang K."/>
            <person name="Brian L."/>
            <person name="Martinez-Sanchez M."/>
            <person name="Wang M."/>
            <person name="Ileperuma N."/>
            <person name="Macnee N."/>
            <person name="Campin R."/>
            <person name="Mcatee P."/>
            <person name="Drummond R."/>
            <person name="Espley R."/>
            <person name="Ireland H."/>
            <person name="Wu R."/>
            <person name="Atkinson R."/>
            <person name="Karunairetnam S."/>
            <person name="Bulley S."/>
            <person name="Chunkath S."/>
            <person name="Hanley Z."/>
            <person name="Storey R."/>
            <person name="Thrimawithana A."/>
            <person name="Thomson S."/>
            <person name="David C."/>
            <person name="Testolin R."/>
        </authorList>
    </citation>
    <scope>NUCLEOTIDE SEQUENCE [LARGE SCALE GENOMIC DNA]</scope>
    <source>
        <strain evidence="3">cv. Red5</strain>
        <tissue evidence="2">Young leaf</tissue>
    </source>
</reference>